<organism evidence="2 3">
    <name type="scientific">Aspergillus pseudodeflectus</name>
    <dbReference type="NCBI Taxonomy" id="176178"/>
    <lineage>
        <taxon>Eukaryota</taxon>
        <taxon>Fungi</taxon>
        <taxon>Dikarya</taxon>
        <taxon>Ascomycota</taxon>
        <taxon>Pezizomycotina</taxon>
        <taxon>Eurotiomycetes</taxon>
        <taxon>Eurotiomycetidae</taxon>
        <taxon>Eurotiales</taxon>
        <taxon>Aspergillaceae</taxon>
        <taxon>Aspergillus</taxon>
        <taxon>Aspergillus subgen. Nidulantes</taxon>
    </lineage>
</organism>
<keyword evidence="1" id="KW-1133">Transmembrane helix</keyword>
<evidence type="ECO:0000313" key="2">
    <source>
        <dbReference type="EMBL" id="KAL2844483.1"/>
    </source>
</evidence>
<protein>
    <submittedName>
        <fullName evidence="2">Uncharacterized protein</fullName>
    </submittedName>
</protein>
<dbReference type="RefSeq" id="XP_070896178.1">
    <property type="nucleotide sequence ID" value="XM_071036637.1"/>
</dbReference>
<sequence>MTSPRSTPRRSRGTAQSLDFPLIASTTPLLCTLYTVFSLLPHVRTFNPTLFLRTH</sequence>
<feature type="transmembrane region" description="Helical" evidence="1">
    <location>
        <begin position="20"/>
        <end position="40"/>
    </location>
</feature>
<keyword evidence="1" id="KW-0472">Membrane</keyword>
<dbReference type="Proteomes" id="UP001610444">
    <property type="component" value="Unassembled WGS sequence"/>
</dbReference>
<proteinExistence type="predicted"/>
<gene>
    <name evidence="2" type="ORF">BJX68DRAFT_149122</name>
</gene>
<keyword evidence="3" id="KW-1185">Reference proteome</keyword>
<comment type="caution">
    <text evidence="2">The sequence shown here is derived from an EMBL/GenBank/DDBJ whole genome shotgun (WGS) entry which is preliminary data.</text>
</comment>
<name>A0ABR4K014_9EURO</name>
<reference evidence="2 3" key="1">
    <citation type="submission" date="2024-07" db="EMBL/GenBank/DDBJ databases">
        <title>Section-level genome sequencing and comparative genomics of Aspergillus sections Usti and Cavernicolus.</title>
        <authorList>
            <consortium name="Lawrence Berkeley National Laboratory"/>
            <person name="Nybo J.L."/>
            <person name="Vesth T.C."/>
            <person name="Theobald S."/>
            <person name="Frisvad J.C."/>
            <person name="Larsen T.O."/>
            <person name="Kjaerboelling I."/>
            <person name="Rothschild-Mancinelli K."/>
            <person name="Lyhne E.K."/>
            <person name="Kogle M.E."/>
            <person name="Barry K."/>
            <person name="Clum A."/>
            <person name="Na H."/>
            <person name="Ledsgaard L."/>
            <person name="Lin J."/>
            <person name="Lipzen A."/>
            <person name="Kuo A."/>
            <person name="Riley R."/>
            <person name="Mondo S."/>
            <person name="LaButti K."/>
            <person name="Haridas S."/>
            <person name="Pangalinan J."/>
            <person name="Salamov A.A."/>
            <person name="Simmons B.A."/>
            <person name="Magnuson J.K."/>
            <person name="Chen J."/>
            <person name="Drula E."/>
            <person name="Henrissat B."/>
            <person name="Wiebenga A."/>
            <person name="Lubbers R.J."/>
            <person name="Gomes A.C."/>
            <person name="Macurrencykelacurrency M.R."/>
            <person name="Stajich J."/>
            <person name="Grigoriev I.V."/>
            <person name="Mortensen U.H."/>
            <person name="De vries R.P."/>
            <person name="Baker S.E."/>
            <person name="Andersen M.R."/>
        </authorList>
    </citation>
    <scope>NUCLEOTIDE SEQUENCE [LARGE SCALE GENOMIC DNA]</scope>
    <source>
        <strain evidence="2 3">CBS 756.74</strain>
    </source>
</reference>
<evidence type="ECO:0000313" key="3">
    <source>
        <dbReference type="Proteomes" id="UP001610444"/>
    </source>
</evidence>
<dbReference type="GeneID" id="98151801"/>
<accession>A0ABR4K014</accession>
<dbReference type="EMBL" id="JBFXLR010000041">
    <property type="protein sequence ID" value="KAL2844483.1"/>
    <property type="molecule type" value="Genomic_DNA"/>
</dbReference>
<evidence type="ECO:0000256" key="1">
    <source>
        <dbReference type="SAM" id="Phobius"/>
    </source>
</evidence>
<keyword evidence="1" id="KW-0812">Transmembrane</keyword>